<feature type="compositionally biased region" description="Polar residues" evidence="2">
    <location>
        <begin position="191"/>
        <end position="203"/>
    </location>
</feature>
<dbReference type="InterPro" id="IPR005149">
    <property type="entry name" value="Tscrpt_reg_PadR_N"/>
</dbReference>
<gene>
    <name evidence="4" type="ORF">QIT00_18650</name>
</gene>
<feature type="compositionally biased region" description="Basic and acidic residues" evidence="2">
    <location>
        <begin position="204"/>
        <end position="216"/>
    </location>
</feature>
<evidence type="ECO:0000256" key="1">
    <source>
        <dbReference type="SAM" id="Coils"/>
    </source>
</evidence>
<dbReference type="RefSeq" id="WP_282536420.1">
    <property type="nucleotide sequence ID" value="NZ_JASCIS010000017.1"/>
</dbReference>
<dbReference type="Proteomes" id="UP001237105">
    <property type="component" value="Unassembled WGS sequence"/>
</dbReference>
<name>A0ABT6SY80_9ACTN</name>
<keyword evidence="1" id="KW-0175">Coiled coil</keyword>
<dbReference type="PANTHER" id="PTHR33169">
    <property type="entry name" value="PADR-FAMILY TRANSCRIPTIONAL REGULATOR"/>
    <property type="match status" value="1"/>
</dbReference>
<evidence type="ECO:0000256" key="2">
    <source>
        <dbReference type="SAM" id="MobiDB-lite"/>
    </source>
</evidence>
<dbReference type="Gene3D" id="1.10.10.10">
    <property type="entry name" value="Winged helix-like DNA-binding domain superfamily/Winged helix DNA-binding domain"/>
    <property type="match status" value="1"/>
</dbReference>
<feature type="coiled-coil region" evidence="1">
    <location>
        <begin position="126"/>
        <end position="167"/>
    </location>
</feature>
<dbReference type="InterPro" id="IPR052509">
    <property type="entry name" value="Metal_resp_DNA-bind_regulator"/>
</dbReference>
<keyword evidence="5" id="KW-1185">Reference proteome</keyword>
<feature type="compositionally biased region" description="Polar residues" evidence="2">
    <location>
        <begin position="225"/>
        <end position="238"/>
    </location>
</feature>
<evidence type="ECO:0000313" key="4">
    <source>
        <dbReference type="EMBL" id="MDI3420551.1"/>
    </source>
</evidence>
<proteinExistence type="predicted"/>
<organism evidence="4 5">
    <name type="scientific">Streptomyces luteolus</name>
    <dbReference type="NCBI Taxonomy" id="3043615"/>
    <lineage>
        <taxon>Bacteria</taxon>
        <taxon>Bacillati</taxon>
        <taxon>Actinomycetota</taxon>
        <taxon>Actinomycetes</taxon>
        <taxon>Kitasatosporales</taxon>
        <taxon>Streptomycetaceae</taxon>
        <taxon>Streptomyces</taxon>
    </lineage>
</organism>
<protein>
    <submittedName>
        <fullName evidence="4">Helix-turn-helix transcriptional regulator</fullName>
    </submittedName>
</protein>
<dbReference type="PANTHER" id="PTHR33169:SF26">
    <property type="entry name" value="CONSERVED PROTEIN"/>
    <property type="match status" value="1"/>
</dbReference>
<accession>A0ABT6SY80</accession>
<feature type="region of interest" description="Disordered" evidence="2">
    <location>
        <begin position="184"/>
        <end position="261"/>
    </location>
</feature>
<dbReference type="InterPro" id="IPR036390">
    <property type="entry name" value="WH_DNA-bd_sf"/>
</dbReference>
<dbReference type="SUPFAM" id="SSF46785">
    <property type="entry name" value="Winged helix' DNA-binding domain"/>
    <property type="match status" value="1"/>
</dbReference>
<dbReference type="InterPro" id="IPR036388">
    <property type="entry name" value="WH-like_DNA-bd_sf"/>
</dbReference>
<evidence type="ECO:0000259" key="3">
    <source>
        <dbReference type="Pfam" id="PF03551"/>
    </source>
</evidence>
<sequence length="261" mass="29403">MSRRSGILEFAVLGLLRESPMHGYELRKRLNTSLGVFRAFSYGSLYPCLKALVASGWLIEEPGNHPEDPLAAPLAGRRAKIVYRLTAEGKEHFEELLSQTGPDAYEDEHFAARFAFFGQTSRDVRMRVLEGRRSRLEERLEKMRASLARTRERLDDYTLELQRHGMESVEREVRWLNELIESERAGRDQQRSTPGGSAQQDTSGNRRDTAGNRRDSAGNQRDPAGNQQDTAGKQQDTSGKAGGLPRNRDSSRPDPSADTEK</sequence>
<dbReference type="EMBL" id="JASCIS010000017">
    <property type="protein sequence ID" value="MDI3420551.1"/>
    <property type="molecule type" value="Genomic_DNA"/>
</dbReference>
<evidence type="ECO:0000313" key="5">
    <source>
        <dbReference type="Proteomes" id="UP001237105"/>
    </source>
</evidence>
<feature type="domain" description="Transcription regulator PadR N-terminal" evidence="3">
    <location>
        <begin position="12"/>
        <end position="95"/>
    </location>
</feature>
<comment type="caution">
    <text evidence="4">The sequence shown here is derived from an EMBL/GenBank/DDBJ whole genome shotgun (WGS) entry which is preliminary data.</text>
</comment>
<reference evidence="4 5" key="1">
    <citation type="submission" date="2023-05" db="EMBL/GenBank/DDBJ databases">
        <title>Draft genome sequence of Streptomyces sp. B-S-A12 isolated from a cave soil in Thailand.</title>
        <authorList>
            <person name="Chamroensaksri N."/>
            <person name="Muangham S."/>
        </authorList>
    </citation>
    <scope>NUCLEOTIDE SEQUENCE [LARGE SCALE GENOMIC DNA]</scope>
    <source>
        <strain evidence="4 5">B-S-A12</strain>
    </source>
</reference>
<dbReference type="Pfam" id="PF03551">
    <property type="entry name" value="PadR"/>
    <property type="match status" value="1"/>
</dbReference>